<keyword evidence="1 5" id="KW-0547">Nucleotide-binding</keyword>
<reference evidence="9" key="1">
    <citation type="submission" date="2014-08" db="EMBL/GenBank/DDBJ databases">
        <authorList>
            <person name="Murali S."/>
            <person name="Richards S."/>
            <person name="Bandaranaike D."/>
            <person name="Bellair M."/>
            <person name="Blankenburg K."/>
            <person name="Chao H."/>
            <person name="Dinh H."/>
            <person name="Doddapaneni H."/>
            <person name="Dugan-Rocha S."/>
            <person name="Elkadiri S."/>
            <person name="Gnanaolivu R."/>
            <person name="Hughes D."/>
            <person name="Lee S."/>
            <person name="Li M."/>
            <person name="Ming W."/>
            <person name="Munidasa M."/>
            <person name="Muniz J."/>
            <person name="Nguyen L."/>
            <person name="Osuji N."/>
            <person name="Pu L.-L."/>
            <person name="Puazo M."/>
            <person name="Skinner E."/>
            <person name="Qu C."/>
            <person name="Quiroz J."/>
            <person name="Raj R."/>
            <person name="Weissenberger G."/>
            <person name="Xin Y."/>
            <person name="Zou X."/>
            <person name="Han Y."/>
            <person name="Worley K."/>
            <person name="Muzny D."/>
            <person name="Gibbs R."/>
        </authorList>
    </citation>
    <scope>NUCLEOTIDE SEQUENCE</scope>
    <source>
        <strain evidence="9">HAZT.00-mixed</strain>
        <tissue evidence="9">Whole organism</tissue>
    </source>
</reference>
<dbReference type="PROSITE" id="PS00039">
    <property type="entry name" value="DEAD_ATP_HELICASE"/>
    <property type="match status" value="1"/>
</dbReference>
<name>A0A6A0GVY5_HYAAZ</name>
<evidence type="ECO:0000259" key="8">
    <source>
        <dbReference type="PROSITE" id="PS51194"/>
    </source>
</evidence>
<evidence type="ECO:0000256" key="1">
    <source>
        <dbReference type="ARBA" id="ARBA00022741"/>
    </source>
</evidence>
<dbReference type="OrthoDB" id="10261904at2759"/>
<reference evidence="9" key="3">
    <citation type="submission" date="2019-06" db="EMBL/GenBank/DDBJ databases">
        <authorList>
            <person name="Poynton C."/>
            <person name="Hasenbein S."/>
            <person name="Benoit J.B."/>
            <person name="Sepulveda M.S."/>
            <person name="Poelchau M.F."/>
            <person name="Murali S.C."/>
            <person name="Chen S."/>
            <person name="Glastad K.M."/>
            <person name="Werren J.H."/>
            <person name="Vineis J.H."/>
            <person name="Bowen J.L."/>
            <person name="Friedrich M."/>
            <person name="Jones J."/>
            <person name="Robertson H.M."/>
            <person name="Feyereisen R."/>
            <person name="Mechler-Hickson A."/>
            <person name="Mathers N."/>
            <person name="Lee C.E."/>
            <person name="Colbourne J.K."/>
            <person name="Biales A."/>
            <person name="Johnston J.S."/>
            <person name="Wellborn G.A."/>
            <person name="Rosendale A.J."/>
            <person name="Cridge A.G."/>
            <person name="Munoz-Torres M.C."/>
            <person name="Bain P.A."/>
            <person name="Manny A.R."/>
            <person name="Major K.M."/>
            <person name="Lambert F.N."/>
            <person name="Vulpe C.D."/>
            <person name="Tuck P."/>
            <person name="Blalock B.J."/>
            <person name="Lin Y.-Y."/>
            <person name="Smith M.E."/>
            <person name="Ochoa-Acuna H."/>
            <person name="Chen M.-J.M."/>
            <person name="Childers C.P."/>
            <person name="Qu J."/>
            <person name="Dugan S."/>
            <person name="Lee S.L."/>
            <person name="Chao H."/>
            <person name="Dinh H."/>
            <person name="Han Y."/>
            <person name="Doddapaneni H."/>
            <person name="Worley K.C."/>
            <person name="Muzny D.M."/>
            <person name="Gibbs R.A."/>
            <person name="Richards S."/>
        </authorList>
    </citation>
    <scope>NUCLEOTIDE SEQUENCE</scope>
    <source>
        <strain evidence="9">HAZT.00-mixed</strain>
        <tissue evidence="9">Whole organism</tissue>
    </source>
</reference>
<feature type="region of interest" description="Disordered" evidence="6">
    <location>
        <begin position="251"/>
        <end position="311"/>
    </location>
</feature>
<feature type="compositionally biased region" description="Basic and acidic residues" evidence="6">
    <location>
        <begin position="251"/>
        <end position="269"/>
    </location>
</feature>
<dbReference type="SUPFAM" id="SSF52540">
    <property type="entry name" value="P-loop containing nucleoside triphosphate hydrolases"/>
    <property type="match status" value="2"/>
</dbReference>
<comment type="similarity">
    <text evidence="5">Belongs to the DEAD box helicase family.</text>
</comment>
<dbReference type="PROSITE" id="PS51192">
    <property type="entry name" value="HELICASE_ATP_BIND_1"/>
    <property type="match status" value="1"/>
</dbReference>
<feature type="domain" description="Helicase C-terminal" evidence="8">
    <location>
        <begin position="40"/>
        <end position="238"/>
    </location>
</feature>
<dbReference type="GO" id="GO:0005829">
    <property type="term" value="C:cytosol"/>
    <property type="evidence" value="ECO:0007669"/>
    <property type="project" value="TreeGrafter"/>
</dbReference>
<dbReference type="SMART" id="SM00487">
    <property type="entry name" value="DEXDc"/>
    <property type="match status" value="1"/>
</dbReference>
<dbReference type="Pfam" id="PF00270">
    <property type="entry name" value="DEAD"/>
    <property type="match status" value="1"/>
</dbReference>
<dbReference type="Gene3D" id="3.40.50.300">
    <property type="entry name" value="P-loop containing nucleotide triphosphate hydrolases"/>
    <property type="match status" value="1"/>
</dbReference>
<reference evidence="9" key="2">
    <citation type="journal article" date="2018" name="Environ. Sci. Technol.">
        <title>The Toxicogenome of Hyalella azteca: A Model for Sediment Ecotoxicology and Evolutionary Toxicology.</title>
        <authorList>
            <person name="Poynton H.C."/>
            <person name="Hasenbein S."/>
            <person name="Benoit J.B."/>
            <person name="Sepulveda M.S."/>
            <person name="Poelchau M.F."/>
            <person name="Hughes D.S.T."/>
            <person name="Murali S.C."/>
            <person name="Chen S."/>
            <person name="Glastad K.M."/>
            <person name="Goodisman M.A.D."/>
            <person name="Werren J.H."/>
            <person name="Vineis J.H."/>
            <person name="Bowen J.L."/>
            <person name="Friedrich M."/>
            <person name="Jones J."/>
            <person name="Robertson H.M."/>
            <person name="Feyereisen R."/>
            <person name="Mechler-Hickson A."/>
            <person name="Mathers N."/>
            <person name="Lee C.E."/>
            <person name="Colbourne J.K."/>
            <person name="Biales A."/>
            <person name="Johnston J.S."/>
            <person name="Wellborn G.A."/>
            <person name="Rosendale A.J."/>
            <person name="Cridge A.G."/>
            <person name="Munoz-Torres M.C."/>
            <person name="Bain P.A."/>
            <person name="Manny A.R."/>
            <person name="Major K.M."/>
            <person name="Lambert F.N."/>
            <person name="Vulpe C.D."/>
            <person name="Tuck P."/>
            <person name="Blalock B.J."/>
            <person name="Lin Y.Y."/>
            <person name="Smith M.E."/>
            <person name="Ochoa-Acuna H."/>
            <person name="Chen M.M."/>
            <person name="Childers C.P."/>
            <person name="Qu J."/>
            <person name="Dugan S."/>
            <person name="Lee S.L."/>
            <person name="Chao H."/>
            <person name="Dinh H."/>
            <person name="Han Y."/>
            <person name="Doddapaneni H."/>
            <person name="Worley K.C."/>
            <person name="Muzny D.M."/>
            <person name="Gibbs R.A."/>
            <person name="Richards S."/>
        </authorList>
    </citation>
    <scope>NUCLEOTIDE SEQUENCE</scope>
    <source>
        <strain evidence="9">HAZT.00-mixed</strain>
        <tissue evidence="9">Whole organism</tissue>
    </source>
</reference>
<comment type="caution">
    <text evidence="9">The sequence shown here is derived from an EMBL/GenBank/DDBJ whole genome shotgun (WGS) entry which is preliminary data.</text>
</comment>
<proteinExistence type="inferred from homology"/>
<dbReference type="PROSITE" id="PS51194">
    <property type="entry name" value="HELICASE_CTER"/>
    <property type="match status" value="1"/>
</dbReference>
<keyword evidence="2 5" id="KW-0378">Hydrolase</keyword>
<organism evidence="9">
    <name type="scientific">Hyalella azteca</name>
    <name type="common">Amphipod</name>
    <dbReference type="NCBI Taxonomy" id="294128"/>
    <lineage>
        <taxon>Eukaryota</taxon>
        <taxon>Metazoa</taxon>
        <taxon>Ecdysozoa</taxon>
        <taxon>Arthropoda</taxon>
        <taxon>Crustacea</taxon>
        <taxon>Multicrustacea</taxon>
        <taxon>Malacostraca</taxon>
        <taxon>Eumalacostraca</taxon>
        <taxon>Peracarida</taxon>
        <taxon>Amphipoda</taxon>
        <taxon>Senticaudata</taxon>
        <taxon>Talitrida</taxon>
        <taxon>Talitroidea</taxon>
        <taxon>Hyalellidae</taxon>
        <taxon>Hyalella</taxon>
    </lineage>
</organism>
<evidence type="ECO:0000256" key="6">
    <source>
        <dbReference type="SAM" id="MobiDB-lite"/>
    </source>
</evidence>
<dbReference type="GO" id="GO:0005524">
    <property type="term" value="F:ATP binding"/>
    <property type="evidence" value="ECO:0007669"/>
    <property type="project" value="UniProtKB-KW"/>
</dbReference>
<dbReference type="InterPro" id="IPR000629">
    <property type="entry name" value="RNA-helicase_DEAD-box_CS"/>
</dbReference>
<evidence type="ECO:0000256" key="4">
    <source>
        <dbReference type="ARBA" id="ARBA00022840"/>
    </source>
</evidence>
<sequence length="311" mass="35186">MKWTKPTQIQKEAIPVALQGKDVVGIAETGSGKTGAFGLPILQALLLKPQRMFALILTPTRELAIQIKEQLDDLGLSTALMLLKNPHIIVATLGRIVDHLKHLKGFSLSSIKYLVMDEADRVLNLDFEEEVDRVVRALPKQRTTMLFSATITNKVTIMTGLDIPCVDYVINLEVPSSSDDYIHRVGRTARAGRSGVAITSTEYQKFEIEDFLRIEKVVLQGSDEKNMPVYPTEKQDVEKFTEKVIAAEKSAKSEMKRIEDVKKANRGENSDDDDTEESKRVRKRLKKAQDEEKPKRKFVVRTKKTVKPRRK</sequence>
<feature type="compositionally biased region" description="Basic residues" evidence="6">
    <location>
        <begin position="295"/>
        <end position="311"/>
    </location>
</feature>
<dbReference type="InterPro" id="IPR027417">
    <property type="entry name" value="P-loop_NTPase"/>
</dbReference>
<dbReference type="SMART" id="SM00490">
    <property type="entry name" value="HELICc"/>
    <property type="match status" value="1"/>
</dbReference>
<dbReference type="EMBL" id="JQDR03014244">
    <property type="protein sequence ID" value="KAA0188415.1"/>
    <property type="molecule type" value="Genomic_DNA"/>
</dbReference>
<dbReference type="AlphaFoldDB" id="A0A6A0GVY5"/>
<dbReference type="InterPro" id="IPR011545">
    <property type="entry name" value="DEAD/DEAH_box_helicase_dom"/>
</dbReference>
<evidence type="ECO:0000259" key="7">
    <source>
        <dbReference type="PROSITE" id="PS51192"/>
    </source>
</evidence>
<evidence type="ECO:0000256" key="2">
    <source>
        <dbReference type="ARBA" id="ARBA00022801"/>
    </source>
</evidence>
<protein>
    <submittedName>
        <fullName evidence="9">Uncharacterized protein</fullName>
    </submittedName>
</protein>
<dbReference type="GO" id="GO:0003724">
    <property type="term" value="F:RNA helicase activity"/>
    <property type="evidence" value="ECO:0007669"/>
    <property type="project" value="TreeGrafter"/>
</dbReference>
<evidence type="ECO:0000256" key="5">
    <source>
        <dbReference type="RuleBase" id="RU000492"/>
    </source>
</evidence>
<dbReference type="InterPro" id="IPR014001">
    <property type="entry name" value="Helicase_ATP-bd"/>
</dbReference>
<dbReference type="GO" id="GO:0003676">
    <property type="term" value="F:nucleic acid binding"/>
    <property type="evidence" value="ECO:0007669"/>
    <property type="project" value="InterPro"/>
</dbReference>
<evidence type="ECO:0000256" key="3">
    <source>
        <dbReference type="ARBA" id="ARBA00022806"/>
    </source>
</evidence>
<dbReference type="PANTHER" id="PTHR47959">
    <property type="entry name" value="ATP-DEPENDENT RNA HELICASE RHLE-RELATED"/>
    <property type="match status" value="1"/>
</dbReference>
<keyword evidence="4 5" id="KW-0067">ATP-binding</keyword>
<feature type="domain" description="Helicase ATP-binding" evidence="7">
    <location>
        <begin position="14"/>
        <end position="169"/>
    </location>
</feature>
<evidence type="ECO:0000313" key="9">
    <source>
        <dbReference type="EMBL" id="KAA0188415.1"/>
    </source>
</evidence>
<dbReference type="Proteomes" id="UP000711488">
    <property type="component" value="Unassembled WGS sequence"/>
</dbReference>
<dbReference type="GO" id="GO:0016787">
    <property type="term" value="F:hydrolase activity"/>
    <property type="evidence" value="ECO:0007669"/>
    <property type="project" value="UniProtKB-KW"/>
</dbReference>
<dbReference type="PANTHER" id="PTHR47959:SF20">
    <property type="entry name" value="RNA HELICASE"/>
    <property type="match status" value="1"/>
</dbReference>
<dbReference type="InterPro" id="IPR050079">
    <property type="entry name" value="DEAD_box_RNA_helicase"/>
</dbReference>
<dbReference type="InterPro" id="IPR001650">
    <property type="entry name" value="Helicase_C-like"/>
</dbReference>
<keyword evidence="3 5" id="KW-0347">Helicase</keyword>
<gene>
    <name evidence="9" type="ORF">HAZT_HAZT003606</name>
</gene>
<accession>A0A6A0GVY5</accession>